<comment type="caution">
    <text evidence="2">The sequence shown here is derived from an EMBL/GenBank/DDBJ whole genome shotgun (WGS) entry which is preliminary data.</text>
</comment>
<keyword evidence="1" id="KW-0812">Transmembrane</keyword>
<keyword evidence="1" id="KW-0472">Membrane</keyword>
<dbReference type="PANTHER" id="PTHR36714">
    <property type="entry name" value="T23E23.1"/>
    <property type="match status" value="1"/>
</dbReference>
<evidence type="ECO:0008006" key="4">
    <source>
        <dbReference type="Google" id="ProtNLM"/>
    </source>
</evidence>
<accession>A0A2P5FM88</accession>
<feature type="transmembrane region" description="Helical" evidence="1">
    <location>
        <begin position="273"/>
        <end position="294"/>
    </location>
</feature>
<gene>
    <name evidence="2" type="ORF">TorRG33x02_051520</name>
</gene>
<feature type="transmembrane region" description="Helical" evidence="1">
    <location>
        <begin position="142"/>
        <end position="161"/>
    </location>
</feature>
<name>A0A2P5FM88_TREOI</name>
<keyword evidence="3" id="KW-1185">Reference proteome</keyword>
<evidence type="ECO:0000313" key="2">
    <source>
        <dbReference type="EMBL" id="PON98915.1"/>
    </source>
</evidence>
<evidence type="ECO:0000313" key="3">
    <source>
        <dbReference type="Proteomes" id="UP000237000"/>
    </source>
</evidence>
<reference evidence="3" key="1">
    <citation type="submission" date="2016-06" db="EMBL/GenBank/DDBJ databases">
        <title>Parallel loss of symbiosis genes in relatives of nitrogen-fixing non-legume Parasponia.</title>
        <authorList>
            <person name="Van Velzen R."/>
            <person name="Holmer R."/>
            <person name="Bu F."/>
            <person name="Rutten L."/>
            <person name="Van Zeijl A."/>
            <person name="Liu W."/>
            <person name="Santuari L."/>
            <person name="Cao Q."/>
            <person name="Sharma T."/>
            <person name="Shen D."/>
            <person name="Roswanjaya Y."/>
            <person name="Wardhani T."/>
            <person name="Kalhor M.S."/>
            <person name="Jansen J."/>
            <person name="Van den Hoogen J."/>
            <person name="Gungor B."/>
            <person name="Hartog M."/>
            <person name="Hontelez J."/>
            <person name="Verver J."/>
            <person name="Yang W.-C."/>
            <person name="Schijlen E."/>
            <person name="Repin R."/>
            <person name="Schilthuizen M."/>
            <person name="Schranz E."/>
            <person name="Heidstra R."/>
            <person name="Miyata K."/>
            <person name="Fedorova E."/>
            <person name="Kohlen W."/>
            <person name="Bisseling T."/>
            <person name="Smit S."/>
            <person name="Geurts R."/>
        </authorList>
    </citation>
    <scope>NUCLEOTIDE SEQUENCE [LARGE SCALE GENOMIC DNA]</scope>
    <source>
        <strain evidence="3">cv. RG33-2</strain>
    </source>
</reference>
<dbReference type="InParanoid" id="A0A2P5FM88"/>
<feature type="transmembrane region" description="Helical" evidence="1">
    <location>
        <begin position="173"/>
        <end position="196"/>
    </location>
</feature>
<sequence length="326" mass="37283">MESPLLVFPEKKVPYLSTFDIIKSAIGIPLRSYSFVVLTCLTSLPFFTALLVPKLVPHSFFEGPYSYFSSQSIISNDLIHDTALALDFTTRTLKTWLLDLARFLVAITTVYSASKIHTSGLGSTGLRDLIEHVIKAVAKTKYWFAPIFTFWLMTVFSDYFLDAATYWGVWGPLVWSRTLLFQIVHVITYAGLMVIWSEYSALWHVGVVISILEENVSSGFEVFLASAGLSRGKWTRGTILMVLDLAWRVGLRLPTLFPMWGFNYYGSVWYKVLETYLVCVGRVMSWTVWVVFYYDCKNSQRRNNKNLVVEEVRGSEILVRETESKN</sequence>
<dbReference type="EMBL" id="JXTC01000021">
    <property type="protein sequence ID" value="PON98915.1"/>
    <property type="molecule type" value="Genomic_DNA"/>
</dbReference>
<proteinExistence type="predicted"/>
<evidence type="ECO:0000256" key="1">
    <source>
        <dbReference type="SAM" id="Phobius"/>
    </source>
</evidence>
<organism evidence="2 3">
    <name type="scientific">Trema orientale</name>
    <name type="common">Charcoal tree</name>
    <name type="synonym">Celtis orientalis</name>
    <dbReference type="NCBI Taxonomy" id="63057"/>
    <lineage>
        <taxon>Eukaryota</taxon>
        <taxon>Viridiplantae</taxon>
        <taxon>Streptophyta</taxon>
        <taxon>Embryophyta</taxon>
        <taxon>Tracheophyta</taxon>
        <taxon>Spermatophyta</taxon>
        <taxon>Magnoliopsida</taxon>
        <taxon>eudicotyledons</taxon>
        <taxon>Gunneridae</taxon>
        <taxon>Pentapetalae</taxon>
        <taxon>rosids</taxon>
        <taxon>fabids</taxon>
        <taxon>Rosales</taxon>
        <taxon>Cannabaceae</taxon>
        <taxon>Trema</taxon>
    </lineage>
</organism>
<dbReference type="OrthoDB" id="1095660at2759"/>
<dbReference type="PANTHER" id="PTHR36714:SF1">
    <property type="entry name" value="T23E23.1"/>
    <property type="match status" value="1"/>
</dbReference>
<dbReference type="AlphaFoldDB" id="A0A2P5FM88"/>
<keyword evidence="1" id="KW-1133">Transmembrane helix</keyword>
<dbReference type="Proteomes" id="UP000237000">
    <property type="component" value="Unassembled WGS sequence"/>
</dbReference>
<protein>
    <recommendedName>
        <fullName evidence="4">Transmembrane protein</fullName>
    </recommendedName>
</protein>